<keyword evidence="2" id="KW-1133">Transmembrane helix</keyword>
<dbReference type="AlphaFoldDB" id="A0A1S4FJB3"/>
<reference evidence="3" key="2">
    <citation type="journal article" date="2007" name="Science">
        <title>Genome sequence of Aedes aegypti, a major arbovirus vector.</title>
        <authorList>
            <person name="Nene V."/>
            <person name="Wortman J.R."/>
            <person name="Lawson D."/>
            <person name="Haas B."/>
            <person name="Kodira C."/>
            <person name="Tu Z.J."/>
            <person name="Loftus B."/>
            <person name="Xi Z."/>
            <person name="Megy K."/>
            <person name="Grabherr M."/>
            <person name="Ren Q."/>
            <person name="Zdobnov E.M."/>
            <person name="Lobo N.F."/>
            <person name="Campbell K.S."/>
            <person name="Brown S.E."/>
            <person name="Bonaldo M.F."/>
            <person name="Zhu J."/>
            <person name="Sinkins S.P."/>
            <person name="Hogenkamp D.G."/>
            <person name="Amedeo P."/>
            <person name="Arensburger P."/>
            <person name="Atkinson P.W."/>
            <person name="Bidwell S."/>
            <person name="Biedler J."/>
            <person name="Birney E."/>
            <person name="Bruggner R.V."/>
            <person name="Costas J."/>
            <person name="Coy M.R."/>
            <person name="Crabtree J."/>
            <person name="Crawford M."/>
            <person name="Debruyn B."/>
            <person name="Decaprio D."/>
            <person name="Eiglmeier K."/>
            <person name="Eisenstadt E."/>
            <person name="El-Dorry H."/>
            <person name="Gelbart W.M."/>
            <person name="Gomes S.L."/>
            <person name="Hammond M."/>
            <person name="Hannick L.I."/>
            <person name="Hogan J.R."/>
            <person name="Holmes M.H."/>
            <person name="Jaffe D."/>
            <person name="Johnston J.S."/>
            <person name="Kennedy R.C."/>
            <person name="Koo H."/>
            <person name="Kravitz S."/>
            <person name="Kriventseva E.V."/>
            <person name="Kulp D."/>
            <person name="Labutti K."/>
            <person name="Lee E."/>
            <person name="Li S."/>
            <person name="Lovin D.D."/>
            <person name="Mao C."/>
            <person name="Mauceli E."/>
            <person name="Menck C.F."/>
            <person name="Miller J.R."/>
            <person name="Montgomery P."/>
            <person name="Mori A."/>
            <person name="Nascimento A.L."/>
            <person name="Naveira H.F."/>
            <person name="Nusbaum C."/>
            <person name="O'leary S."/>
            <person name="Orvis J."/>
            <person name="Pertea M."/>
            <person name="Quesneville H."/>
            <person name="Reidenbach K.R."/>
            <person name="Rogers Y.H."/>
            <person name="Roth C.W."/>
            <person name="Schneider J.R."/>
            <person name="Schatz M."/>
            <person name="Shumway M."/>
            <person name="Stanke M."/>
            <person name="Stinson E.O."/>
            <person name="Tubio J.M."/>
            <person name="Vanzee J.P."/>
            <person name="Verjovski-Almeida S."/>
            <person name="Werner D."/>
            <person name="White O."/>
            <person name="Wyder S."/>
            <person name="Zeng Q."/>
            <person name="Zhao Q."/>
            <person name="Zhao Y."/>
            <person name="Hill C.A."/>
            <person name="Raikhel A.S."/>
            <person name="Soares M.B."/>
            <person name="Knudson D.L."/>
            <person name="Lee N.H."/>
            <person name="Galagan J."/>
            <person name="Salzberg S.L."/>
            <person name="Paulsen I.T."/>
            <person name="Dimopoulos G."/>
            <person name="Collins F.H."/>
            <person name="Birren B."/>
            <person name="Fraser-Liggett C.M."/>
            <person name="Severson D.W."/>
        </authorList>
    </citation>
    <scope>NUCLEOTIDE SEQUENCE [LARGE SCALE GENOMIC DNA]</scope>
    <source>
        <strain evidence="3">Liverpool</strain>
    </source>
</reference>
<accession>A0A1S4FJB3</accession>
<evidence type="ECO:0000256" key="2">
    <source>
        <dbReference type="SAM" id="Phobius"/>
    </source>
</evidence>
<gene>
    <name evidence="3" type="ORF">AaeL_AAEL008342</name>
</gene>
<dbReference type="PANTHER" id="PTHR11360">
    <property type="entry name" value="MONOCARBOXYLATE TRANSPORTER"/>
    <property type="match status" value="1"/>
</dbReference>
<dbReference type="KEGG" id="aag:5570450"/>
<dbReference type="Gene3D" id="1.20.1250.20">
    <property type="entry name" value="MFS general substrate transporter like domains"/>
    <property type="match status" value="2"/>
</dbReference>
<keyword evidence="2" id="KW-0812">Transmembrane</keyword>
<evidence type="ECO:0000313" key="4">
    <source>
        <dbReference type="Proteomes" id="UP000682892"/>
    </source>
</evidence>
<dbReference type="FunFam" id="1.20.1250.20:FF:000383">
    <property type="entry name" value="Blast:Monocarboxylate transporter 13"/>
    <property type="match status" value="1"/>
</dbReference>
<feature type="transmembrane region" description="Helical" evidence="2">
    <location>
        <begin position="413"/>
        <end position="430"/>
    </location>
</feature>
<protein>
    <submittedName>
        <fullName evidence="3">AAEL008342-PA</fullName>
    </submittedName>
</protein>
<feature type="region of interest" description="Disordered" evidence="1">
    <location>
        <begin position="1"/>
        <end position="25"/>
    </location>
</feature>
<feature type="compositionally biased region" description="Basic and acidic residues" evidence="1">
    <location>
        <begin position="7"/>
        <end position="24"/>
    </location>
</feature>
<feature type="transmembrane region" description="Helical" evidence="2">
    <location>
        <begin position="105"/>
        <end position="131"/>
    </location>
</feature>
<feature type="transmembrane region" description="Helical" evidence="2">
    <location>
        <begin position="193"/>
        <end position="212"/>
    </location>
</feature>
<dbReference type="OrthoDB" id="410267at2759"/>
<name>A0A1S4FJB3_AEDAE</name>
<dbReference type="SUPFAM" id="SSF103473">
    <property type="entry name" value="MFS general substrate transporter"/>
    <property type="match status" value="1"/>
</dbReference>
<evidence type="ECO:0000313" key="3">
    <source>
        <dbReference type="EMBL" id="EAT39890.1"/>
    </source>
</evidence>
<dbReference type="PANTHER" id="PTHR11360:SF8">
    <property type="entry name" value="BCDNA.LD28120-RELATED"/>
    <property type="match status" value="1"/>
</dbReference>
<dbReference type="GO" id="GO:0008028">
    <property type="term" value="F:monocarboxylic acid transmembrane transporter activity"/>
    <property type="evidence" value="ECO:0007669"/>
    <property type="project" value="TreeGrafter"/>
</dbReference>
<dbReference type="Pfam" id="PF07690">
    <property type="entry name" value="MFS_1"/>
    <property type="match status" value="2"/>
</dbReference>
<feature type="transmembrane region" description="Helical" evidence="2">
    <location>
        <begin position="540"/>
        <end position="562"/>
    </location>
</feature>
<dbReference type="OMA" id="LHSFVCA"/>
<dbReference type="InterPro" id="IPR036259">
    <property type="entry name" value="MFS_trans_sf"/>
</dbReference>
<proteinExistence type="predicted"/>
<reference evidence="3" key="3">
    <citation type="submission" date="2012-09" db="EMBL/GenBank/DDBJ databases">
        <authorList>
            <consortium name="VectorBase"/>
        </authorList>
    </citation>
    <scope>NUCLEOTIDE SEQUENCE</scope>
    <source>
        <strain evidence="3">Liverpool</strain>
    </source>
</reference>
<feature type="transmembrane region" description="Helical" evidence="2">
    <location>
        <begin position="450"/>
        <end position="470"/>
    </location>
</feature>
<keyword evidence="2" id="KW-0472">Membrane</keyword>
<feature type="transmembrane region" description="Helical" evidence="2">
    <location>
        <begin position="568"/>
        <end position="593"/>
    </location>
</feature>
<feature type="transmembrane region" description="Helical" evidence="2">
    <location>
        <begin position="137"/>
        <end position="156"/>
    </location>
</feature>
<feature type="transmembrane region" description="Helical" evidence="2">
    <location>
        <begin position="168"/>
        <end position="187"/>
    </location>
</feature>
<dbReference type="InterPro" id="IPR050327">
    <property type="entry name" value="Proton-linked_MCT"/>
</dbReference>
<reference evidence="3" key="1">
    <citation type="submission" date="2005-10" db="EMBL/GenBank/DDBJ databases">
        <authorList>
            <person name="Loftus B.J."/>
            <person name="Nene V.M."/>
            <person name="Hannick L.I."/>
            <person name="Bidwell S."/>
            <person name="Haas B."/>
            <person name="Amedeo P."/>
            <person name="Orvis J."/>
            <person name="Wortman J.R."/>
            <person name="White O.R."/>
            <person name="Salzberg S."/>
            <person name="Shumway M."/>
            <person name="Koo H."/>
            <person name="Zhao Y."/>
            <person name="Holmes M."/>
            <person name="Miller J."/>
            <person name="Schatz M."/>
            <person name="Pop M."/>
            <person name="Pai G."/>
            <person name="Utterback T."/>
            <person name="Rogers Y.-H."/>
            <person name="Kravitz S."/>
            <person name="Fraser C.M."/>
        </authorList>
    </citation>
    <scope>NUCLEOTIDE SEQUENCE</scope>
    <source>
        <strain evidence="3">Liverpool</strain>
    </source>
</reference>
<dbReference type="CDD" id="cd17352">
    <property type="entry name" value="MFS_MCT_SLC16"/>
    <property type="match status" value="1"/>
</dbReference>
<dbReference type="InterPro" id="IPR011701">
    <property type="entry name" value="MFS"/>
</dbReference>
<organism evidence="3 4">
    <name type="scientific">Aedes aegypti</name>
    <name type="common">Yellowfever mosquito</name>
    <name type="synonym">Culex aegypti</name>
    <dbReference type="NCBI Taxonomy" id="7159"/>
    <lineage>
        <taxon>Eukaryota</taxon>
        <taxon>Metazoa</taxon>
        <taxon>Ecdysozoa</taxon>
        <taxon>Arthropoda</taxon>
        <taxon>Hexapoda</taxon>
        <taxon>Insecta</taxon>
        <taxon>Pterygota</taxon>
        <taxon>Neoptera</taxon>
        <taxon>Endopterygota</taxon>
        <taxon>Diptera</taxon>
        <taxon>Nematocera</taxon>
        <taxon>Culicoidea</taxon>
        <taxon>Culicidae</taxon>
        <taxon>Culicinae</taxon>
        <taxon>Aedini</taxon>
        <taxon>Aedes</taxon>
        <taxon>Stegomyia</taxon>
    </lineage>
</organism>
<dbReference type="Proteomes" id="UP000682892">
    <property type="component" value="Chromosome 1"/>
</dbReference>
<sequence>MSTAVVKSDEDNKTKRKTEVKPKTASDFIPPDGGWGWMVVLAAGCSNLCTFPALQQFGLLFRERLSDLGINSSEITTIINTNSALMSIVGLLNGPMFRRFTFRQVAFFGASLVTLGLALTSMANSFIVYLITFSVLYGSGVGITASANSLALNTYFKEKRRYATGFSWTATALGPIIAPHIITFLLPRFGVDGTVLIFAGFAMNAIVCSLLLQPVHWHAKPLPPPDVEEAKPEALAPRCQYCQSQPRPLRKDHSVLSSQYLYNADDACTTGYEIIDPGTPMLSRANDGWYGSRMNLGTPSRVPSSRPSYANLSSAVERYPKSVTDRQYQADNNSAKGGFRKRSNTFNREKDVLKMASSKLEQILDHESCCQCTCEDDRKVLEEDPVHEDQEPEKLSFLQKVVIFFDLDLLKDLVYVNIMVGITLANFAELNFSVLTPFVLGDFGLTKEQIALAMSFLGAMDIFCRFTIPFIAGKIGWENRTFFLFGVLNMALGRVVLAHFHSYPVVMAVAFWIGFNKGLRTVFMALAIPSHVPLERLPGATGIQLLFSGLFYLFMGPVIGFIRDRTNYTITLHCLNLATYIMAISWAVEMYYLTPRRLQRQTQPQNGIQAEQEQTERLLKQKQDVIKQ</sequence>
<evidence type="ECO:0000256" key="1">
    <source>
        <dbReference type="SAM" id="MobiDB-lite"/>
    </source>
</evidence>
<dbReference type="HOGENOM" id="CLU_001265_59_2_1"/>
<feature type="transmembrane region" description="Helical" evidence="2">
    <location>
        <begin position="35"/>
        <end position="54"/>
    </location>
</feature>
<dbReference type="EMBL" id="CH477503">
    <property type="protein sequence ID" value="EAT39890.1"/>
    <property type="molecule type" value="Genomic_DNA"/>
</dbReference>